<dbReference type="EMBL" id="JAIWYP010000014">
    <property type="protein sequence ID" value="KAH3712687.1"/>
    <property type="molecule type" value="Genomic_DNA"/>
</dbReference>
<evidence type="ECO:0000313" key="2">
    <source>
        <dbReference type="Proteomes" id="UP000828390"/>
    </source>
</evidence>
<sequence>MSIPMYLEIDDESCDEHSYTLYEVSNNVDEGCLHVDVCLVVGTQNLQLVIRT</sequence>
<evidence type="ECO:0000313" key="1">
    <source>
        <dbReference type="EMBL" id="KAH3712687.1"/>
    </source>
</evidence>
<name>A0A9D3Z6G3_DREPO</name>
<proteinExistence type="predicted"/>
<dbReference type="AlphaFoldDB" id="A0A9D3Z6G3"/>
<reference evidence="1" key="2">
    <citation type="submission" date="2020-11" db="EMBL/GenBank/DDBJ databases">
        <authorList>
            <person name="McCartney M.A."/>
            <person name="Auch B."/>
            <person name="Kono T."/>
            <person name="Mallez S."/>
            <person name="Becker A."/>
            <person name="Gohl D.M."/>
            <person name="Silverstein K.A.T."/>
            <person name="Koren S."/>
            <person name="Bechman K.B."/>
            <person name="Herman A."/>
            <person name="Abrahante J.E."/>
            <person name="Garbe J."/>
        </authorList>
    </citation>
    <scope>NUCLEOTIDE SEQUENCE</scope>
    <source>
        <strain evidence="1">Duluth1</strain>
        <tissue evidence="1">Whole animal</tissue>
    </source>
</reference>
<protein>
    <submittedName>
        <fullName evidence="1">Uncharacterized protein</fullName>
    </submittedName>
</protein>
<organism evidence="1 2">
    <name type="scientific">Dreissena polymorpha</name>
    <name type="common">Zebra mussel</name>
    <name type="synonym">Mytilus polymorpha</name>
    <dbReference type="NCBI Taxonomy" id="45954"/>
    <lineage>
        <taxon>Eukaryota</taxon>
        <taxon>Metazoa</taxon>
        <taxon>Spiralia</taxon>
        <taxon>Lophotrochozoa</taxon>
        <taxon>Mollusca</taxon>
        <taxon>Bivalvia</taxon>
        <taxon>Autobranchia</taxon>
        <taxon>Heteroconchia</taxon>
        <taxon>Euheterodonta</taxon>
        <taxon>Imparidentia</taxon>
        <taxon>Neoheterodontei</taxon>
        <taxon>Myida</taxon>
        <taxon>Dreissenoidea</taxon>
        <taxon>Dreissenidae</taxon>
        <taxon>Dreissena</taxon>
    </lineage>
</organism>
<keyword evidence="2" id="KW-1185">Reference proteome</keyword>
<comment type="caution">
    <text evidence="1">The sequence shown here is derived from an EMBL/GenBank/DDBJ whole genome shotgun (WGS) entry which is preliminary data.</text>
</comment>
<accession>A0A9D3Z6G3</accession>
<reference evidence="1" key="1">
    <citation type="journal article" date="2019" name="bioRxiv">
        <title>The Genome of the Zebra Mussel, Dreissena polymorpha: A Resource for Invasive Species Research.</title>
        <authorList>
            <person name="McCartney M.A."/>
            <person name="Auch B."/>
            <person name="Kono T."/>
            <person name="Mallez S."/>
            <person name="Zhang Y."/>
            <person name="Obille A."/>
            <person name="Becker A."/>
            <person name="Abrahante J.E."/>
            <person name="Garbe J."/>
            <person name="Badalamenti J.P."/>
            <person name="Herman A."/>
            <person name="Mangelson H."/>
            <person name="Liachko I."/>
            <person name="Sullivan S."/>
            <person name="Sone E.D."/>
            <person name="Koren S."/>
            <person name="Silverstein K.A.T."/>
            <person name="Beckman K.B."/>
            <person name="Gohl D.M."/>
        </authorList>
    </citation>
    <scope>NUCLEOTIDE SEQUENCE</scope>
    <source>
        <strain evidence="1">Duluth1</strain>
        <tissue evidence="1">Whole animal</tissue>
    </source>
</reference>
<dbReference type="Proteomes" id="UP000828390">
    <property type="component" value="Unassembled WGS sequence"/>
</dbReference>
<gene>
    <name evidence="1" type="ORF">DPMN_072440</name>
</gene>